<evidence type="ECO:0000256" key="1">
    <source>
        <dbReference type="SAM" id="Phobius"/>
    </source>
</evidence>
<dbReference type="Proteomes" id="UP000294543">
    <property type="component" value="Unassembled WGS sequence"/>
</dbReference>
<name>A0A4R4VF96_9ACTN</name>
<dbReference type="EMBL" id="SMKP01000350">
    <property type="protein sequence ID" value="TDD02287.1"/>
    <property type="molecule type" value="Genomic_DNA"/>
</dbReference>
<proteinExistence type="predicted"/>
<evidence type="ECO:0000313" key="4">
    <source>
        <dbReference type="Proteomes" id="UP000294543"/>
    </source>
</evidence>
<keyword evidence="1" id="KW-0812">Transmembrane</keyword>
<feature type="transmembrane region" description="Helical" evidence="1">
    <location>
        <begin position="154"/>
        <end position="178"/>
    </location>
</feature>
<keyword evidence="1" id="KW-1133">Transmembrane helix</keyword>
<accession>A0A4R4VF96</accession>
<comment type="caution">
    <text evidence="3">The sequence shown here is derived from an EMBL/GenBank/DDBJ whole genome shotgun (WGS) entry which is preliminary data.</text>
</comment>
<evidence type="ECO:0000259" key="2">
    <source>
        <dbReference type="Pfam" id="PF14219"/>
    </source>
</evidence>
<keyword evidence="1" id="KW-0472">Membrane</keyword>
<feature type="domain" description="DUF4328" evidence="2">
    <location>
        <begin position="66"/>
        <end position="219"/>
    </location>
</feature>
<evidence type="ECO:0000313" key="3">
    <source>
        <dbReference type="EMBL" id="TDD02287.1"/>
    </source>
</evidence>
<dbReference type="AlphaFoldDB" id="A0A4R4VF96"/>
<feature type="transmembrane region" description="Helical" evidence="1">
    <location>
        <begin position="23"/>
        <end position="51"/>
    </location>
</feature>
<gene>
    <name evidence="3" type="ORF">E1294_51280</name>
</gene>
<feature type="transmembrane region" description="Helical" evidence="1">
    <location>
        <begin position="117"/>
        <end position="133"/>
    </location>
</feature>
<organism evidence="3 4">
    <name type="scientific">Nonomuraea diastatica</name>
    <dbReference type="NCBI Taxonomy" id="1848329"/>
    <lineage>
        <taxon>Bacteria</taxon>
        <taxon>Bacillati</taxon>
        <taxon>Actinomycetota</taxon>
        <taxon>Actinomycetes</taxon>
        <taxon>Streptosporangiales</taxon>
        <taxon>Streptosporangiaceae</taxon>
        <taxon>Nonomuraea</taxon>
    </lineage>
</organism>
<dbReference type="OrthoDB" id="4174975at2"/>
<sequence>MHTPPSSYQGSTPHPPLRPVRGVAVFAVVVLACDAFIAIVAAMIDLWYAAFIDRVISDIGSASESEKMTADLVYALSGILWVAVYLVSIAGFLVWLFRVRANAESLAPDGHRHTRPWLIFGWVVPIISFWFPKQIVDDIWHASARDGEQASPQVLIDVWWAAWVAGSLVANVAARLLATALFAGDDLESVAFAARFDLVGIALMLVAAVLAICVILKITKAQEHHRAAASL</sequence>
<keyword evidence="4" id="KW-1185">Reference proteome</keyword>
<feature type="transmembrane region" description="Helical" evidence="1">
    <location>
        <begin position="198"/>
        <end position="216"/>
    </location>
</feature>
<dbReference type="Pfam" id="PF14219">
    <property type="entry name" value="DUF4328"/>
    <property type="match status" value="1"/>
</dbReference>
<feature type="transmembrane region" description="Helical" evidence="1">
    <location>
        <begin position="72"/>
        <end position="97"/>
    </location>
</feature>
<reference evidence="3 4" key="1">
    <citation type="submission" date="2019-03" db="EMBL/GenBank/DDBJ databases">
        <title>Draft genome sequences of novel Actinobacteria.</title>
        <authorList>
            <person name="Sahin N."/>
            <person name="Ay H."/>
            <person name="Saygin H."/>
        </authorList>
    </citation>
    <scope>NUCLEOTIDE SEQUENCE [LARGE SCALE GENOMIC DNA]</scope>
    <source>
        <strain evidence="3 4">KC712</strain>
    </source>
</reference>
<protein>
    <submittedName>
        <fullName evidence="3">DUF4328 domain-containing protein</fullName>
    </submittedName>
</protein>
<dbReference type="InterPro" id="IPR025565">
    <property type="entry name" value="DUF4328"/>
</dbReference>